<dbReference type="PANTHER" id="PTHR20855:SF3">
    <property type="entry name" value="LD03007P"/>
    <property type="match status" value="1"/>
</dbReference>
<keyword evidence="5" id="KW-0479">Metal-binding</keyword>
<feature type="transmembrane region" description="Helical" evidence="6">
    <location>
        <begin position="188"/>
        <end position="205"/>
    </location>
</feature>
<feature type="binding site" evidence="5">
    <location>
        <position position="216"/>
    </location>
    <ligand>
        <name>Zn(2+)</name>
        <dbReference type="ChEBI" id="CHEBI:29105"/>
    </ligand>
</feature>
<keyword evidence="2 6" id="KW-0812">Transmembrane</keyword>
<evidence type="ECO:0000313" key="7">
    <source>
        <dbReference type="EMBL" id="OJI91778.1"/>
    </source>
</evidence>
<feature type="transmembrane region" description="Helical" evidence="6">
    <location>
        <begin position="212"/>
        <end position="234"/>
    </location>
</feature>
<feature type="transmembrane region" description="Helical" evidence="6">
    <location>
        <begin position="41"/>
        <end position="60"/>
    </location>
</feature>
<dbReference type="STRING" id="696762.PFRI_40220"/>
<keyword evidence="4 6" id="KW-0472">Membrane</keyword>
<proteinExistence type="predicted"/>
<reference evidence="7 8" key="1">
    <citation type="submission" date="2016-10" db="EMBL/GenBank/DDBJ databases">
        <title>Genome sequence of Planktotalea frisia SH6-1.</title>
        <authorList>
            <person name="Poehlein A."/>
            <person name="Bakenhus I."/>
            <person name="Voget S."/>
            <person name="Brinkhoff T."/>
            <person name="Simon M."/>
        </authorList>
    </citation>
    <scope>NUCLEOTIDE SEQUENCE [LARGE SCALE GENOMIC DNA]</scope>
    <source>
        <strain evidence="7 8">SH6-1</strain>
    </source>
</reference>
<dbReference type="AlphaFoldDB" id="A0A1L9NR51"/>
<protein>
    <submittedName>
        <fullName evidence="7">Hemolysin-III related</fullName>
    </submittedName>
</protein>
<keyword evidence="8" id="KW-1185">Reference proteome</keyword>
<dbReference type="InterPro" id="IPR004254">
    <property type="entry name" value="AdipoR/HlyIII-related"/>
</dbReference>
<dbReference type="Proteomes" id="UP000184514">
    <property type="component" value="Unassembled WGS sequence"/>
</dbReference>
<organism evidence="7 8">
    <name type="scientific">Planktotalea frisia</name>
    <dbReference type="NCBI Taxonomy" id="696762"/>
    <lineage>
        <taxon>Bacteria</taxon>
        <taxon>Pseudomonadati</taxon>
        <taxon>Pseudomonadota</taxon>
        <taxon>Alphaproteobacteria</taxon>
        <taxon>Rhodobacterales</taxon>
        <taxon>Paracoccaceae</taxon>
        <taxon>Planktotalea</taxon>
    </lineage>
</organism>
<evidence type="ECO:0000256" key="4">
    <source>
        <dbReference type="ARBA" id="ARBA00023136"/>
    </source>
</evidence>
<evidence type="ECO:0000256" key="2">
    <source>
        <dbReference type="ARBA" id="ARBA00022692"/>
    </source>
</evidence>
<comment type="caution">
    <text evidence="7">The sequence shown here is derived from an EMBL/GenBank/DDBJ whole genome shotgun (WGS) entry which is preliminary data.</text>
</comment>
<evidence type="ECO:0000256" key="6">
    <source>
        <dbReference type="SAM" id="Phobius"/>
    </source>
</evidence>
<dbReference type="RefSeq" id="WP_342742271.1">
    <property type="nucleotide sequence ID" value="NZ_MLCB01000219.1"/>
</dbReference>
<name>A0A1L9NR51_9RHOB</name>
<evidence type="ECO:0000256" key="5">
    <source>
        <dbReference type="PIRSR" id="PIRSR604254-1"/>
    </source>
</evidence>
<feature type="transmembrane region" description="Helical" evidence="6">
    <location>
        <begin position="130"/>
        <end position="147"/>
    </location>
</feature>
<evidence type="ECO:0000256" key="3">
    <source>
        <dbReference type="ARBA" id="ARBA00022989"/>
    </source>
</evidence>
<dbReference type="GO" id="GO:0016020">
    <property type="term" value="C:membrane"/>
    <property type="evidence" value="ECO:0007669"/>
    <property type="project" value="UniProtKB-SubCell"/>
</dbReference>
<dbReference type="EMBL" id="MLCB01000219">
    <property type="protein sequence ID" value="OJI91778.1"/>
    <property type="molecule type" value="Genomic_DNA"/>
</dbReference>
<sequence length="235" mass="25749">MNTRLGVTLDTSDQAAYRAGKTTKSIYMYPSPIRSHRRADIAVHTVGLSFILIAGTLLILKATSTLSISLLLAALVYVACGLVSNLSSWAYHFAPWHTKRTFLRRIDHAAIYTSITGTFTPLLVQAGTTRTFIILALCWALALVAIWNKITNPEIKSKWSTASYLALGAIGLLALPDLKNVPSETPKLILAGSSAYAIGTIFYARKTLPFRYAIWHGWVTLGGMLMFAGIWLALF</sequence>
<feature type="transmembrane region" description="Helical" evidence="6">
    <location>
        <begin position="66"/>
        <end position="94"/>
    </location>
</feature>
<evidence type="ECO:0000256" key="1">
    <source>
        <dbReference type="ARBA" id="ARBA00004141"/>
    </source>
</evidence>
<feature type="binding site" evidence="5">
    <location>
        <position position="92"/>
    </location>
    <ligand>
        <name>Zn(2+)</name>
        <dbReference type="ChEBI" id="CHEBI:29105"/>
    </ligand>
</feature>
<gene>
    <name evidence="7" type="ORF">PFRI_40220</name>
</gene>
<accession>A0A1L9NR51</accession>
<dbReference type="GO" id="GO:0046872">
    <property type="term" value="F:metal ion binding"/>
    <property type="evidence" value="ECO:0007669"/>
    <property type="project" value="UniProtKB-KW"/>
</dbReference>
<dbReference type="PANTHER" id="PTHR20855">
    <property type="entry name" value="ADIPOR/PROGESTIN RECEPTOR-RELATED"/>
    <property type="match status" value="1"/>
</dbReference>
<evidence type="ECO:0000313" key="8">
    <source>
        <dbReference type="Proteomes" id="UP000184514"/>
    </source>
</evidence>
<dbReference type="Pfam" id="PF03006">
    <property type="entry name" value="HlyIII"/>
    <property type="match status" value="1"/>
</dbReference>
<feature type="transmembrane region" description="Helical" evidence="6">
    <location>
        <begin position="159"/>
        <end position="176"/>
    </location>
</feature>
<keyword evidence="3 6" id="KW-1133">Transmembrane helix</keyword>
<comment type="subcellular location">
    <subcellularLocation>
        <location evidence="1">Membrane</location>
        <topology evidence="1">Multi-pass membrane protein</topology>
    </subcellularLocation>
</comment>
<keyword evidence="5" id="KW-0862">Zinc</keyword>